<evidence type="ECO:0000313" key="2">
    <source>
        <dbReference type="EMBL" id="MPM70435.1"/>
    </source>
</evidence>
<dbReference type="EMBL" id="VSSQ01023474">
    <property type="protein sequence ID" value="MPM70435.1"/>
    <property type="molecule type" value="Genomic_DNA"/>
</dbReference>
<dbReference type="Gene3D" id="3.90.550.10">
    <property type="entry name" value="Spore Coat Polysaccharide Biosynthesis Protein SpsA, Chain A"/>
    <property type="match status" value="1"/>
</dbReference>
<gene>
    <name evidence="2" type="ORF">SDC9_117390</name>
</gene>
<dbReference type="InterPro" id="IPR029044">
    <property type="entry name" value="Nucleotide-diphossugar_trans"/>
</dbReference>
<dbReference type="PANTHER" id="PTHR22916:SF3">
    <property type="entry name" value="UDP-GLCNAC:BETAGAL BETA-1,3-N-ACETYLGLUCOSAMINYLTRANSFERASE-LIKE PROTEIN 1"/>
    <property type="match status" value="1"/>
</dbReference>
<dbReference type="PANTHER" id="PTHR22916">
    <property type="entry name" value="GLYCOSYLTRANSFERASE"/>
    <property type="match status" value="1"/>
</dbReference>
<organism evidence="2">
    <name type="scientific">bioreactor metagenome</name>
    <dbReference type="NCBI Taxonomy" id="1076179"/>
    <lineage>
        <taxon>unclassified sequences</taxon>
        <taxon>metagenomes</taxon>
        <taxon>ecological metagenomes</taxon>
    </lineage>
</organism>
<protein>
    <recommendedName>
        <fullName evidence="1">Glycosyltransferase 2-like domain-containing protein</fullName>
    </recommendedName>
</protein>
<proteinExistence type="predicted"/>
<evidence type="ECO:0000259" key="1">
    <source>
        <dbReference type="Pfam" id="PF00535"/>
    </source>
</evidence>
<reference evidence="2" key="1">
    <citation type="submission" date="2019-08" db="EMBL/GenBank/DDBJ databases">
        <authorList>
            <person name="Kucharzyk K."/>
            <person name="Murdoch R.W."/>
            <person name="Higgins S."/>
            <person name="Loffler F."/>
        </authorList>
    </citation>
    <scope>NUCLEOTIDE SEQUENCE</scope>
</reference>
<comment type="caution">
    <text evidence="2">The sequence shown here is derived from an EMBL/GenBank/DDBJ whole genome shotgun (WGS) entry which is preliminary data.</text>
</comment>
<dbReference type="InterPro" id="IPR001173">
    <property type="entry name" value="Glyco_trans_2-like"/>
</dbReference>
<sequence length="315" mass="36232">MRAGQNPVKSLNEVARPERITVAVLNYIPFLNGYFADMLNVLKTCLGSIWANTDLPYDLLVFDNGSCPEVKDYLKEQVEAGKIQYLILSEKNLGKGGAWNILLDGAPGEIVAFTDNDCYFYPGWLSNSVKLLEEFPNVGMVTSRPFRTPEELSSATIEWAQKTPGAELSRGNFLDWETFRSFDMSLGTDEATVRKWYEEKQDVRVKYHGFTAQIGGSHYQFLTYKSVIRKFLPFDMSRPMGQVRQLDIRMNEAGYMRLMTAEPFMQNMSNQVPAEYKGSVEKTTVSKKKSGFWNLPFVRKPLMRLYDRIFKIYYH</sequence>
<dbReference type="AlphaFoldDB" id="A0A645BYV7"/>
<dbReference type="SUPFAM" id="SSF53448">
    <property type="entry name" value="Nucleotide-diphospho-sugar transferases"/>
    <property type="match status" value="1"/>
</dbReference>
<dbReference type="Pfam" id="PF00535">
    <property type="entry name" value="Glycos_transf_2"/>
    <property type="match status" value="1"/>
</dbReference>
<dbReference type="CDD" id="cd00761">
    <property type="entry name" value="Glyco_tranf_GTA_type"/>
    <property type="match status" value="1"/>
</dbReference>
<dbReference type="GO" id="GO:0016758">
    <property type="term" value="F:hexosyltransferase activity"/>
    <property type="evidence" value="ECO:0007669"/>
    <property type="project" value="UniProtKB-ARBA"/>
</dbReference>
<name>A0A645BYV7_9ZZZZ</name>
<feature type="domain" description="Glycosyltransferase 2-like" evidence="1">
    <location>
        <begin position="29"/>
        <end position="158"/>
    </location>
</feature>
<accession>A0A645BYV7</accession>